<evidence type="ECO:0000313" key="4">
    <source>
        <dbReference type="Proteomes" id="UP000596742"/>
    </source>
</evidence>
<dbReference type="Proteomes" id="UP000596742">
    <property type="component" value="Unassembled WGS sequence"/>
</dbReference>
<keyword evidence="2" id="KW-0472">Membrane</keyword>
<dbReference type="EMBL" id="UYJE01009490">
    <property type="protein sequence ID" value="VDI73983.1"/>
    <property type="molecule type" value="Genomic_DNA"/>
</dbReference>
<feature type="transmembrane region" description="Helical" evidence="2">
    <location>
        <begin position="658"/>
        <end position="682"/>
    </location>
</feature>
<feature type="region of interest" description="Disordered" evidence="1">
    <location>
        <begin position="695"/>
        <end position="739"/>
    </location>
</feature>
<proteinExistence type="predicted"/>
<sequence>MKSTMKTTLATTKPTSMALELTTSATPNTDFTVFLNGTVKPEEIPILQSYLNKAGNKSGDGNCYPNITITNVEPMININLQQASKVQFHADECFNGTNDKFLKNLMNEFKSKPLQQTNGPLTPSSTYSLVSLNDALYDIDLIGYVYQDNLQSIKDKLKKTWKTVRGDIKDVDILIANSLQMIGKYGTRVTKIQYLASSRGSLITPKSHTPPSTSVINDEFQKCCEKGQQHLATVFIQPLYHYTQGVRVTIDKPAKDIKLDDVKRQLKSNYMSSLKDSNRCSSGCKLDIEVASLEETLDSGKSDAVYFPILNGSLINDNGLSGVHKNIQACDSSCASSRRQYVDIGGRIKLRDIGSVRRALVLNNGAARHTRAVADLNMVKNNYLTSNGYPVTRVWYSEPFNDSKIQWPNPNLAGRLDSIMKELSASNKTIVLNETQKIFEINLDGEVPAGQLNNVNNAIISAWKNFNSDLQSSDLGLTIKSWDKNYFSEKSGHKVTKVKYVVSVLNADSSNTALQEPNQNVTKHKLPKGISTCACIPRKLREIRVTGQIDMIDKNKIQNILKLLWTSENTGLGVNINTKVMNVLKGFQTNDGKPAAKIEYYVSPTLQGGGYVDEDDLDQPSYKNIKLKLQQQVPGLKVVETALVQKPSASEEKESKTWIYVVIGVAVALLLIIILLSLIILYRRLRRIESRTLKQSPGEMNGYDKEHFSEQPDFDSPNYSFSENEVPENEKNGTYMVNS</sequence>
<keyword evidence="2" id="KW-0812">Transmembrane</keyword>
<organism evidence="3 4">
    <name type="scientific">Mytilus galloprovincialis</name>
    <name type="common">Mediterranean mussel</name>
    <dbReference type="NCBI Taxonomy" id="29158"/>
    <lineage>
        <taxon>Eukaryota</taxon>
        <taxon>Metazoa</taxon>
        <taxon>Spiralia</taxon>
        <taxon>Lophotrochozoa</taxon>
        <taxon>Mollusca</taxon>
        <taxon>Bivalvia</taxon>
        <taxon>Autobranchia</taxon>
        <taxon>Pteriomorphia</taxon>
        <taxon>Mytilida</taxon>
        <taxon>Mytiloidea</taxon>
        <taxon>Mytilidae</taxon>
        <taxon>Mytilinae</taxon>
        <taxon>Mytilus</taxon>
    </lineage>
</organism>
<name>A0A8B6H5C6_MYTGA</name>
<evidence type="ECO:0000256" key="1">
    <source>
        <dbReference type="SAM" id="MobiDB-lite"/>
    </source>
</evidence>
<keyword evidence="2" id="KW-1133">Transmembrane helix</keyword>
<reference evidence="3" key="1">
    <citation type="submission" date="2018-11" db="EMBL/GenBank/DDBJ databases">
        <authorList>
            <person name="Alioto T."/>
            <person name="Alioto T."/>
        </authorList>
    </citation>
    <scope>NUCLEOTIDE SEQUENCE</scope>
</reference>
<accession>A0A8B6H5C6</accession>
<dbReference type="AlphaFoldDB" id="A0A8B6H5C6"/>
<comment type="caution">
    <text evidence="3">The sequence shown here is derived from an EMBL/GenBank/DDBJ whole genome shotgun (WGS) entry which is preliminary data.</text>
</comment>
<evidence type="ECO:0000256" key="2">
    <source>
        <dbReference type="SAM" id="Phobius"/>
    </source>
</evidence>
<gene>
    <name evidence="3" type="ORF">MGAL_10B088595</name>
</gene>
<dbReference type="OrthoDB" id="6162252at2759"/>
<keyword evidence="4" id="KW-1185">Reference proteome</keyword>
<protein>
    <submittedName>
        <fullName evidence="3">Uncharacterized protein</fullName>
    </submittedName>
</protein>
<evidence type="ECO:0000313" key="3">
    <source>
        <dbReference type="EMBL" id="VDI73983.1"/>
    </source>
</evidence>